<feature type="region of interest" description="Disordered" evidence="1">
    <location>
        <begin position="1"/>
        <end position="53"/>
    </location>
</feature>
<organism evidence="2 3">
    <name type="scientific">BD1-7 clade bacterium</name>
    <dbReference type="NCBI Taxonomy" id="2029982"/>
    <lineage>
        <taxon>Bacteria</taxon>
        <taxon>Pseudomonadati</taxon>
        <taxon>Pseudomonadota</taxon>
        <taxon>Gammaproteobacteria</taxon>
        <taxon>Cellvibrionales</taxon>
        <taxon>Spongiibacteraceae</taxon>
        <taxon>BD1-7 clade</taxon>
    </lineage>
</organism>
<dbReference type="EMBL" id="CACSIO010000045">
    <property type="protein sequence ID" value="CAA0123032.1"/>
    <property type="molecule type" value="Genomic_DNA"/>
</dbReference>
<dbReference type="AlphaFoldDB" id="A0A5S9QWJ0"/>
<dbReference type="Proteomes" id="UP000441399">
    <property type="component" value="Unassembled WGS sequence"/>
</dbReference>
<proteinExistence type="predicted"/>
<evidence type="ECO:0000313" key="3">
    <source>
        <dbReference type="Proteomes" id="UP000441399"/>
    </source>
</evidence>
<sequence length="53" mass="5938">MDTVKTDKKTTETQASRRTWEEPEVSEVLSVAHSTKGNPMQNQKGAETPAYRS</sequence>
<evidence type="ECO:0000256" key="1">
    <source>
        <dbReference type="SAM" id="MobiDB-lite"/>
    </source>
</evidence>
<feature type="compositionally biased region" description="Basic and acidic residues" evidence="1">
    <location>
        <begin position="1"/>
        <end position="11"/>
    </location>
</feature>
<reference evidence="2 3" key="1">
    <citation type="submission" date="2019-11" db="EMBL/GenBank/DDBJ databases">
        <authorList>
            <person name="Holert J."/>
        </authorList>
    </citation>
    <scope>NUCLEOTIDE SEQUENCE [LARGE SCALE GENOMIC DNA]</scope>
    <source>
        <strain evidence="2">SB11_3</strain>
    </source>
</reference>
<feature type="compositionally biased region" description="Polar residues" evidence="1">
    <location>
        <begin position="32"/>
        <end position="45"/>
    </location>
</feature>
<keyword evidence="3" id="KW-1185">Reference proteome</keyword>
<accession>A0A5S9QWJ0</accession>
<gene>
    <name evidence="2" type="ORF">OPDIPICF_02762</name>
</gene>
<name>A0A5S9QWJ0_9GAMM</name>
<protein>
    <submittedName>
        <fullName evidence="2">Uncharacterized protein</fullName>
    </submittedName>
</protein>
<evidence type="ECO:0000313" key="2">
    <source>
        <dbReference type="EMBL" id="CAA0123032.1"/>
    </source>
</evidence>